<dbReference type="GO" id="GO:0000105">
    <property type="term" value="P:L-histidine biosynthetic process"/>
    <property type="evidence" value="ECO:0007669"/>
    <property type="project" value="InterPro"/>
</dbReference>
<comment type="cofactor">
    <cofactor evidence="1">
        <name>Zn(2+)</name>
        <dbReference type="ChEBI" id="CHEBI:29105"/>
    </cofactor>
</comment>
<keyword evidence="4" id="KW-0862">Zinc</keyword>
<evidence type="ECO:0000313" key="10">
    <source>
        <dbReference type="Proteomes" id="UP000307943"/>
    </source>
</evidence>
<dbReference type="GO" id="GO:0005829">
    <property type="term" value="C:cytosol"/>
    <property type="evidence" value="ECO:0007669"/>
    <property type="project" value="TreeGrafter"/>
</dbReference>
<keyword evidence="3" id="KW-0479">Metal-binding</keyword>
<dbReference type="OrthoDB" id="2510073at2"/>
<evidence type="ECO:0000256" key="6">
    <source>
        <dbReference type="PIRNR" id="PIRNR000099"/>
    </source>
</evidence>
<evidence type="ECO:0000256" key="4">
    <source>
        <dbReference type="ARBA" id="ARBA00022833"/>
    </source>
</evidence>
<feature type="active site" description="Proton acceptor" evidence="7">
    <location>
        <position position="331"/>
    </location>
</feature>
<dbReference type="Proteomes" id="UP000307943">
    <property type="component" value="Unassembled WGS sequence"/>
</dbReference>
<protein>
    <submittedName>
        <fullName evidence="9">Histidinol dehydrogenase</fullName>
        <ecNumber evidence="9">1.1.1.23</ecNumber>
    </submittedName>
</protein>
<dbReference type="EC" id="1.1.1.23" evidence="9"/>
<dbReference type="InterPro" id="IPR022695">
    <property type="entry name" value="Histidinol_DH_monofunct"/>
</dbReference>
<dbReference type="SUPFAM" id="SSF53720">
    <property type="entry name" value="ALDH-like"/>
    <property type="match status" value="1"/>
</dbReference>
<dbReference type="EMBL" id="VDCQ01000004">
    <property type="protein sequence ID" value="TNJ67613.1"/>
    <property type="molecule type" value="Genomic_DNA"/>
</dbReference>
<dbReference type="InterPro" id="IPR012131">
    <property type="entry name" value="Hstdl_DH"/>
</dbReference>
<feature type="active site" description="Proton acceptor" evidence="7">
    <location>
        <position position="332"/>
    </location>
</feature>
<evidence type="ECO:0000313" key="9">
    <source>
        <dbReference type="EMBL" id="TNJ67613.1"/>
    </source>
</evidence>
<dbReference type="GO" id="GO:0046872">
    <property type="term" value="F:metal ion binding"/>
    <property type="evidence" value="ECO:0007669"/>
    <property type="project" value="UniProtKB-KW"/>
</dbReference>
<sequence>MSKLSYRLPEDRLELAERLAPQRKLFDRGVLQGVYGIFDQVEQDGDRAIVRLTESIDNVGIDGVTVPESYIRQCLDRLAPSLKQAIEQARDHIREVNQALLPELWQKEIRPGTIIGEKFSPLDTVGIWIPARKGPLLSTALMLVTAAKTAGVGQIVVGMPPLPDGYGDPATIAAASLAGADGFVIGNGVAIIAGFCQGTSSIPKANGIFGPGPGGIAAAMSTASSYGVKTVVGLGPTECAIVADETADAEMIAYDLINEGEHGPDSSSLLITTSAELAERVERRLSALIDEVEPPRRDYLLSVFGENGLGAIVVAPSLNTACDFVNEFAPEHVMIVGSDEMERKALEQIHRAGEILIGAYTPFSAANYGIGITAVLPTNGYAKSFSGITSKDMIKSSTIGKLDKRALTGLMPVIRELGGYERLPCHVQAAEKRM</sequence>
<evidence type="ECO:0000256" key="7">
    <source>
        <dbReference type="PIRSR" id="PIRSR000099-1"/>
    </source>
</evidence>
<dbReference type="GO" id="GO:0051287">
    <property type="term" value="F:NAD binding"/>
    <property type="evidence" value="ECO:0007669"/>
    <property type="project" value="InterPro"/>
</dbReference>
<gene>
    <name evidence="9" type="primary">hisD</name>
    <name evidence="9" type="ORF">FE784_04320</name>
</gene>
<keyword evidence="10" id="KW-1185">Reference proteome</keyword>
<proteinExistence type="inferred from homology"/>
<dbReference type="PRINTS" id="PR00083">
    <property type="entry name" value="HOLDHDRGNASE"/>
</dbReference>
<dbReference type="GO" id="GO:0004399">
    <property type="term" value="F:histidinol dehydrogenase activity"/>
    <property type="evidence" value="ECO:0007669"/>
    <property type="project" value="UniProtKB-EC"/>
</dbReference>
<evidence type="ECO:0000256" key="5">
    <source>
        <dbReference type="ARBA" id="ARBA00023002"/>
    </source>
</evidence>
<dbReference type="Gene3D" id="3.40.50.1980">
    <property type="entry name" value="Nitrogenase molybdenum iron protein domain"/>
    <property type="match status" value="2"/>
</dbReference>
<dbReference type="Pfam" id="PF00815">
    <property type="entry name" value="Histidinol_dh"/>
    <property type="match status" value="1"/>
</dbReference>
<name>A0A5C4TEQ7_9BACL</name>
<keyword evidence="5 6" id="KW-0560">Oxidoreductase</keyword>
<dbReference type="RefSeq" id="WP_139600899.1">
    <property type="nucleotide sequence ID" value="NZ_VDCQ01000004.1"/>
</dbReference>
<dbReference type="InterPro" id="IPR016161">
    <property type="entry name" value="Ald_DH/histidinol_DH"/>
</dbReference>
<evidence type="ECO:0000256" key="1">
    <source>
        <dbReference type="ARBA" id="ARBA00001947"/>
    </source>
</evidence>
<dbReference type="FunFam" id="3.40.50.1980:FF:000001">
    <property type="entry name" value="Histidinol dehydrogenase"/>
    <property type="match status" value="1"/>
</dbReference>
<evidence type="ECO:0000256" key="3">
    <source>
        <dbReference type="ARBA" id="ARBA00022723"/>
    </source>
</evidence>
<dbReference type="NCBIfam" id="TIGR00069">
    <property type="entry name" value="hisD"/>
    <property type="match status" value="1"/>
</dbReference>
<organism evidence="9 10">
    <name type="scientific">Paenibacillus hemerocallicola</name>
    <dbReference type="NCBI Taxonomy" id="1172614"/>
    <lineage>
        <taxon>Bacteria</taxon>
        <taxon>Bacillati</taxon>
        <taxon>Bacillota</taxon>
        <taxon>Bacilli</taxon>
        <taxon>Bacillales</taxon>
        <taxon>Paenibacillaceae</taxon>
        <taxon>Paenibacillus</taxon>
    </lineage>
</organism>
<evidence type="ECO:0000256" key="2">
    <source>
        <dbReference type="ARBA" id="ARBA00010178"/>
    </source>
</evidence>
<dbReference type="PIRSF" id="PIRSF000099">
    <property type="entry name" value="Histidinol_dh"/>
    <property type="match status" value="1"/>
</dbReference>
<accession>A0A5C4TEQ7</accession>
<reference evidence="9 10" key="1">
    <citation type="submission" date="2019-05" db="EMBL/GenBank/DDBJ databases">
        <title>We sequenced the genome of Paenibacillus hemerocallicola KCTC 33185 for further insight into its adaptation and study the phylogeny of Paenibacillus.</title>
        <authorList>
            <person name="Narsing Rao M.P."/>
        </authorList>
    </citation>
    <scope>NUCLEOTIDE SEQUENCE [LARGE SCALE GENOMIC DNA]</scope>
    <source>
        <strain evidence="9 10">KCTC 33185</strain>
    </source>
</reference>
<dbReference type="AlphaFoldDB" id="A0A5C4TEQ7"/>
<comment type="caution">
    <text evidence="9">The sequence shown here is derived from an EMBL/GenBank/DDBJ whole genome shotgun (WGS) entry which is preliminary data.</text>
</comment>
<comment type="similarity">
    <text evidence="2 6 8">Belongs to the histidinol dehydrogenase family.</text>
</comment>
<dbReference type="Gene3D" id="1.20.5.1300">
    <property type="match status" value="1"/>
</dbReference>
<evidence type="ECO:0000256" key="8">
    <source>
        <dbReference type="RuleBase" id="RU004175"/>
    </source>
</evidence>
<dbReference type="PANTHER" id="PTHR21256:SF2">
    <property type="entry name" value="HISTIDINE BIOSYNTHESIS TRIFUNCTIONAL PROTEIN"/>
    <property type="match status" value="1"/>
</dbReference>
<dbReference type="PANTHER" id="PTHR21256">
    <property type="entry name" value="HISTIDINOL DEHYDROGENASE HDH"/>
    <property type="match status" value="1"/>
</dbReference>